<keyword evidence="6 8" id="KW-1133">Transmembrane helix</keyword>
<feature type="transmembrane region" description="Helical" evidence="8">
    <location>
        <begin position="440"/>
        <end position="458"/>
    </location>
</feature>
<dbReference type="EMBL" id="CP001678">
    <property type="protein sequence ID" value="ACT60044.1"/>
    <property type="molecule type" value="Genomic_DNA"/>
</dbReference>
<feature type="transmembrane region" description="Helical" evidence="8">
    <location>
        <begin position="147"/>
        <end position="164"/>
    </location>
</feature>
<evidence type="ECO:0000256" key="5">
    <source>
        <dbReference type="ARBA" id="ARBA00022692"/>
    </source>
</evidence>
<dbReference type="RefSeq" id="WP_015828194.1">
    <property type="nucleotide sequence ID" value="NC_012982.1"/>
</dbReference>
<feature type="transmembrane region" description="Helical" evidence="8">
    <location>
        <begin position="354"/>
        <end position="373"/>
    </location>
</feature>
<evidence type="ECO:0000256" key="2">
    <source>
        <dbReference type="ARBA" id="ARBA00022475"/>
    </source>
</evidence>
<feature type="domain" description="ArnT-like N-terminal" evidence="9">
    <location>
        <begin position="89"/>
        <end position="251"/>
    </location>
</feature>
<feature type="transmembrane region" description="Helical" evidence="8">
    <location>
        <begin position="291"/>
        <end position="312"/>
    </location>
</feature>
<organism evidence="10 11">
    <name type="scientific">Hirschia baltica (strain ATCC 49814 / DSM 5838 / IFAM 1418)</name>
    <dbReference type="NCBI Taxonomy" id="582402"/>
    <lineage>
        <taxon>Bacteria</taxon>
        <taxon>Pseudomonadati</taxon>
        <taxon>Pseudomonadota</taxon>
        <taxon>Alphaproteobacteria</taxon>
        <taxon>Hyphomonadales</taxon>
        <taxon>Hyphomonadaceae</taxon>
        <taxon>Hirschia</taxon>
    </lineage>
</organism>
<accession>C6XNA0</accession>
<dbReference type="Pfam" id="PF02366">
    <property type="entry name" value="PMT"/>
    <property type="match status" value="1"/>
</dbReference>
<dbReference type="CAZy" id="GT83">
    <property type="family name" value="Glycosyltransferase Family 83"/>
</dbReference>
<dbReference type="KEGG" id="hba:Hbal_2364"/>
<sequence>MLNLDMLTKGIRPYILISLLMATLSMPGMFSMPVMDRDEARFTQASSQMLETGDYVVIRFHDGLRNKKPVGIHWLQAASVASLSDVDDRQIWAFRVPSFLGALLAACATFWAASTLFSRRSALLSSVLLGSTLLLSSEAHIAKTDAAMVGFICLAMACLAQLRAREDAKINALKSATKTYTTGNRVLSVVFWFALAWGVLIKGPVAPMVVGLAIAGLALWENRYNWLKPLLFWPGPILFIWMSVPWFIAVQIATDGVFLFESVSVDLGPKLVSGAEGHSAPPGTHLSLLPFMMWPSILFLIPGLALAVSQAFKTKPAKKNKPTPFSGWKFVLAWAVPTWIVFEAMPTKLAHYPMPTYPALAIMAGVALDYMLTNQKEAPPAWSRWLSLALFGLGSILVIAILSPWGLEALRIEAAEDFGPDALRVLNIWNSDWQAAGAPVWPFVLTILTVLAASVFFIMRKFDAALLAIIACSIVAGVSLRAVILPNQTWVIATDAAMATLEDICGFPENTAARKKATQCQDISPPKTVRAITYAEPSFVFSLNGKIQLLHKEDTILPTIEEEARPVWIINIGKPDGKIALKQLIANAAEAERCAKLSRKFVKNYSNNDASELIAIAIEPNSCNGSPLGDLIEEKLGLDITP</sequence>
<dbReference type="AlphaFoldDB" id="C6XNA0"/>
<dbReference type="PANTHER" id="PTHR33908">
    <property type="entry name" value="MANNOSYLTRANSFERASE YKCB-RELATED"/>
    <property type="match status" value="1"/>
</dbReference>
<feature type="transmembrane region" description="Helical" evidence="8">
    <location>
        <begin position="324"/>
        <end position="342"/>
    </location>
</feature>
<feature type="transmembrane region" description="Helical" evidence="8">
    <location>
        <begin position="12"/>
        <end position="32"/>
    </location>
</feature>
<evidence type="ECO:0000256" key="7">
    <source>
        <dbReference type="ARBA" id="ARBA00023136"/>
    </source>
</evidence>
<keyword evidence="2" id="KW-1003">Cell membrane</keyword>
<name>C6XNA0_HIRBI</name>
<keyword evidence="3" id="KW-0328">Glycosyltransferase</keyword>
<dbReference type="STRING" id="582402.Hbal_2364"/>
<dbReference type="GO" id="GO:0009103">
    <property type="term" value="P:lipopolysaccharide biosynthetic process"/>
    <property type="evidence" value="ECO:0007669"/>
    <property type="project" value="TreeGrafter"/>
</dbReference>
<dbReference type="GO" id="GO:0010041">
    <property type="term" value="P:response to iron(III) ion"/>
    <property type="evidence" value="ECO:0007669"/>
    <property type="project" value="TreeGrafter"/>
</dbReference>
<dbReference type="GO" id="GO:0016763">
    <property type="term" value="F:pentosyltransferase activity"/>
    <property type="evidence" value="ECO:0007669"/>
    <property type="project" value="TreeGrafter"/>
</dbReference>
<dbReference type="GO" id="GO:0000030">
    <property type="term" value="F:mannosyltransferase activity"/>
    <property type="evidence" value="ECO:0007669"/>
    <property type="project" value="InterPro"/>
</dbReference>
<dbReference type="PANTHER" id="PTHR33908:SF3">
    <property type="entry name" value="UNDECAPRENYL PHOSPHATE-ALPHA-4-AMINO-4-DEOXY-L-ARABINOSE ARABINOSYL TRANSFERASE"/>
    <property type="match status" value="1"/>
</dbReference>
<dbReference type="InterPro" id="IPR050297">
    <property type="entry name" value="LipidA_mod_glycosyltrf_83"/>
</dbReference>
<protein>
    <submittedName>
        <fullName evidence="10">Glycosyl transferase family 39</fullName>
    </submittedName>
</protein>
<keyword evidence="5 8" id="KW-0812">Transmembrane</keyword>
<evidence type="ECO:0000256" key="1">
    <source>
        <dbReference type="ARBA" id="ARBA00004651"/>
    </source>
</evidence>
<feature type="transmembrane region" description="Helical" evidence="8">
    <location>
        <begin position="92"/>
        <end position="111"/>
    </location>
</feature>
<evidence type="ECO:0000313" key="10">
    <source>
        <dbReference type="EMBL" id="ACT60044.1"/>
    </source>
</evidence>
<keyword evidence="4 10" id="KW-0808">Transferase</keyword>
<evidence type="ECO:0000256" key="4">
    <source>
        <dbReference type="ARBA" id="ARBA00022679"/>
    </source>
</evidence>
<feature type="transmembrane region" description="Helical" evidence="8">
    <location>
        <begin position="465"/>
        <end position="484"/>
    </location>
</feature>
<evidence type="ECO:0000256" key="6">
    <source>
        <dbReference type="ARBA" id="ARBA00022989"/>
    </source>
</evidence>
<feature type="transmembrane region" description="Helical" evidence="8">
    <location>
        <begin position="117"/>
        <end position="135"/>
    </location>
</feature>
<feature type="transmembrane region" description="Helical" evidence="8">
    <location>
        <begin position="189"/>
        <end position="219"/>
    </location>
</feature>
<keyword evidence="7 8" id="KW-0472">Membrane</keyword>
<feature type="transmembrane region" description="Helical" evidence="8">
    <location>
        <begin position="385"/>
        <end position="407"/>
    </location>
</feature>
<gene>
    <name evidence="10" type="ordered locus">Hbal_2364</name>
</gene>
<keyword evidence="11" id="KW-1185">Reference proteome</keyword>
<evidence type="ECO:0000259" key="9">
    <source>
        <dbReference type="Pfam" id="PF02366"/>
    </source>
</evidence>
<proteinExistence type="predicted"/>
<evidence type="ECO:0000256" key="8">
    <source>
        <dbReference type="SAM" id="Phobius"/>
    </source>
</evidence>
<dbReference type="OrthoDB" id="9810951at2"/>
<evidence type="ECO:0000313" key="11">
    <source>
        <dbReference type="Proteomes" id="UP000002745"/>
    </source>
</evidence>
<dbReference type="eggNOG" id="COG1807">
    <property type="taxonomic scope" value="Bacteria"/>
</dbReference>
<dbReference type="Proteomes" id="UP000002745">
    <property type="component" value="Chromosome"/>
</dbReference>
<dbReference type="HOGENOM" id="CLU_019200_1_0_5"/>
<dbReference type="GO" id="GO:0006493">
    <property type="term" value="P:protein O-linked glycosylation"/>
    <property type="evidence" value="ECO:0007669"/>
    <property type="project" value="InterPro"/>
</dbReference>
<feature type="transmembrane region" description="Helical" evidence="8">
    <location>
        <begin position="231"/>
        <end position="253"/>
    </location>
</feature>
<dbReference type="GO" id="GO:0005886">
    <property type="term" value="C:plasma membrane"/>
    <property type="evidence" value="ECO:0007669"/>
    <property type="project" value="UniProtKB-SubCell"/>
</dbReference>
<comment type="subcellular location">
    <subcellularLocation>
        <location evidence="1">Cell membrane</location>
        <topology evidence="1">Multi-pass membrane protein</topology>
    </subcellularLocation>
</comment>
<dbReference type="InterPro" id="IPR003342">
    <property type="entry name" value="ArnT-like_N"/>
</dbReference>
<reference evidence="11" key="1">
    <citation type="journal article" date="2011" name="J. Bacteriol.">
        <title>Genome sequences of eight morphologically diverse alphaproteobacteria.</title>
        <authorList>
            <consortium name="US DOE Joint Genome Institute"/>
            <person name="Brown P.J."/>
            <person name="Kysela D.T."/>
            <person name="Buechlein A."/>
            <person name="Hemmerich C."/>
            <person name="Brun Y.V."/>
        </authorList>
    </citation>
    <scope>NUCLEOTIDE SEQUENCE [LARGE SCALE GENOMIC DNA]</scope>
    <source>
        <strain evidence="11">ATCC 49814 / DSM 5838 / IFAM 1418</strain>
    </source>
</reference>
<evidence type="ECO:0000256" key="3">
    <source>
        <dbReference type="ARBA" id="ARBA00022676"/>
    </source>
</evidence>